<dbReference type="InterPro" id="IPR001680">
    <property type="entry name" value="WD40_rpt"/>
</dbReference>
<evidence type="ECO:0000256" key="1">
    <source>
        <dbReference type="PROSITE-ProRule" id="PRU00221"/>
    </source>
</evidence>
<feature type="compositionally biased region" description="Polar residues" evidence="2">
    <location>
        <begin position="1737"/>
        <end position="1750"/>
    </location>
</feature>
<proteinExistence type="predicted"/>
<feature type="region of interest" description="Disordered" evidence="2">
    <location>
        <begin position="1913"/>
        <end position="1933"/>
    </location>
</feature>
<dbReference type="SUPFAM" id="SSF48371">
    <property type="entry name" value="ARM repeat"/>
    <property type="match status" value="1"/>
</dbReference>
<feature type="compositionally biased region" description="Basic and acidic residues" evidence="2">
    <location>
        <begin position="1650"/>
        <end position="1665"/>
    </location>
</feature>
<evidence type="ECO:0000313" key="4">
    <source>
        <dbReference type="RefSeq" id="XP_022321444.1"/>
    </source>
</evidence>
<feature type="compositionally biased region" description="Low complexity" evidence="2">
    <location>
        <begin position="1779"/>
        <end position="1795"/>
    </location>
</feature>
<feature type="repeat" description="WD" evidence="1">
    <location>
        <begin position="617"/>
        <end position="649"/>
    </location>
</feature>
<dbReference type="SMART" id="SM00320">
    <property type="entry name" value="WD40"/>
    <property type="match status" value="4"/>
</dbReference>
<dbReference type="PROSITE" id="PS50294">
    <property type="entry name" value="WD_REPEATS_REGION"/>
    <property type="match status" value="3"/>
</dbReference>
<dbReference type="InterPro" id="IPR036322">
    <property type="entry name" value="WD40_repeat_dom_sf"/>
</dbReference>
<feature type="region of interest" description="Disordered" evidence="2">
    <location>
        <begin position="1417"/>
        <end position="1438"/>
    </location>
</feature>
<feature type="compositionally biased region" description="Basic residues" evidence="2">
    <location>
        <begin position="1758"/>
        <end position="1768"/>
    </location>
</feature>
<feature type="region of interest" description="Disordered" evidence="2">
    <location>
        <begin position="948"/>
        <end position="1010"/>
    </location>
</feature>
<feature type="region of interest" description="Disordered" evidence="2">
    <location>
        <begin position="1690"/>
        <end position="1796"/>
    </location>
</feature>
<feature type="compositionally biased region" description="Acidic residues" evidence="2">
    <location>
        <begin position="948"/>
        <end position="959"/>
    </location>
</feature>
<dbReference type="KEGG" id="cvn:111123425"/>
<feature type="compositionally biased region" description="Acidic residues" evidence="2">
    <location>
        <begin position="988"/>
        <end position="1008"/>
    </location>
</feature>
<dbReference type="InterPro" id="IPR015943">
    <property type="entry name" value="WD40/YVTN_repeat-like_dom_sf"/>
</dbReference>
<dbReference type="Gene3D" id="2.130.10.10">
    <property type="entry name" value="YVTN repeat-like/Quinoprotein amine dehydrogenase"/>
    <property type="match status" value="2"/>
</dbReference>
<dbReference type="Pfam" id="PF00400">
    <property type="entry name" value="WD40"/>
    <property type="match status" value="4"/>
</dbReference>
<feature type="region of interest" description="Disordered" evidence="2">
    <location>
        <begin position="1058"/>
        <end position="1094"/>
    </location>
</feature>
<dbReference type="GeneID" id="111123425"/>
<feature type="compositionally biased region" description="Basic and acidic residues" evidence="2">
    <location>
        <begin position="827"/>
        <end position="837"/>
    </location>
</feature>
<dbReference type="Gene3D" id="1.25.10.10">
    <property type="entry name" value="Leucine-rich Repeat Variant"/>
    <property type="match status" value="1"/>
</dbReference>
<keyword evidence="3" id="KW-1185">Reference proteome</keyword>
<feature type="compositionally biased region" description="Basic residues" evidence="2">
    <location>
        <begin position="966"/>
        <end position="978"/>
    </location>
</feature>
<feature type="compositionally biased region" description="Basic and acidic residues" evidence="2">
    <location>
        <begin position="1577"/>
        <end position="1593"/>
    </location>
</feature>
<feature type="compositionally biased region" description="Basic and acidic residues" evidence="2">
    <location>
        <begin position="1621"/>
        <end position="1637"/>
    </location>
</feature>
<dbReference type="PROSITE" id="PS50082">
    <property type="entry name" value="WD_REPEATS_2"/>
    <property type="match status" value="3"/>
</dbReference>
<gene>
    <name evidence="4" type="primary">LOC111123425</name>
</gene>
<accession>A0A8B8D1Q6</accession>
<feature type="region of interest" description="Disordered" evidence="2">
    <location>
        <begin position="827"/>
        <end position="861"/>
    </location>
</feature>
<reference evidence="4" key="1">
    <citation type="submission" date="2025-08" db="UniProtKB">
        <authorList>
            <consortium name="RefSeq"/>
        </authorList>
    </citation>
    <scope>IDENTIFICATION</scope>
    <source>
        <tissue evidence="4">Whole sample</tissue>
    </source>
</reference>
<feature type="compositionally biased region" description="Polar residues" evidence="2">
    <location>
        <begin position="1058"/>
        <end position="1071"/>
    </location>
</feature>
<evidence type="ECO:0000313" key="3">
    <source>
        <dbReference type="Proteomes" id="UP000694844"/>
    </source>
</evidence>
<dbReference type="PANTHER" id="PTHR45532:SF4">
    <property type="entry name" value="WD REPEAT-CONTAINING PROTEIN 55 HOMOLOG"/>
    <property type="match status" value="1"/>
</dbReference>
<feature type="compositionally biased region" description="Acidic residues" evidence="2">
    <location>
        <begin position="1538"/>
        <end position="1548"/>
    </location>
</feature>
<feature type="compositionally biased region" description="Acidic residues" evidence="2">
    <location>
        <begin position="1419"/>
        <end position="1433"/>
    </location>
</feature>
<feature type="region of interest" description="Disordered" evidence="2">
    <location>
        <begin position="898"/>
        <end position="930"/>
    </location>
</feature>
<dbReference type="InterPro" id="IPR016024">
    <property type="entry name" value="ARM-type_fold"/>
</dbReference>
<dbReference type="OrthoDB" id="6262491at2759"/>
<dbReference type="InterPro" id="IPR011989">
    <property type="entry name" value="ARM-like"/>
</dbReference>
<feature type="repeat" description="WD" evidence="1">
    <location>
        <begin position="273"/>
        <end position="314"/>
    </location>
</feature>
<dbReference type="Proteomes" id="UP000694844">
    <property type="component" value="Chromosome 3"/>
</dbReference>
<protein>
    <submittedName>
        <fullName evidence="4">Uncharacterized protein LOC111123425</fullName>
    </submittedName>
</protein>
<feature type="repeat" description="WD" evidence="1">
    <location>
        <begin position="231"/>
        <end position="263"/>
    </location>
</feature>
<dbReference type="SUPFAM" id="SSF50978">
    <property type="entry name" value="WD40 repeat-like"/>
    <property type="match status" value="2"/>
</dbReference>
<name>A0A8B8D1Q6_CRAVI</name>
<sequence>MEEEDRWDKVKNWVNVQHDIESRLRAPEKFDQSVTLYHGPQLYHTLRHPAHIKCMTHFTSNVGENFVTHYRIGTMDHISVWNMESRERDAVLNQRKFSVYAELKVMMFVPNHRIYLGFGSDLVMRVYTDAKSGCKNVGSIPCDTTILCMSYNKETDEVYAGGIGTLEKWIFSGSEHSAYVQKREVFDTEIKSDEWVIDIKVDPRNKQMLALTYDGIYVVSFLSMKQTHLLQNRHEGSLRCCSFYKQREYFITGGGDGQVKVWNAVVFTQVHVFYGHRGPITGLQVHSTDPLLFSSSMDGTVQIWRMDNFSKFMRVDLGDSIHQMKLLGDEEFFCQTEKEIRIYNLNQFYNLFAPVESTVFKLQLFPSVRGKPSRVIASTEDGSVRFFSPVTGATITIIYPLPTFQVLSSFAYNRDKEKLLTILQNGDVLVFNCSTNPSKAEEVWQAASADETVMQLSIMALCYKDLEGETTRETVVFGGLKNGQISLLDADQCVMVKNLQAHEGAITCMEATIDIDDSGFQILETNSTLVTGGHEKTLKVWSVHVKAGHSGNKISLEPLVKIPCDGIPELLSVYENTLCVTIINPETKLCLRMYRMDGRDADNVSSIHYTELHHAQDEEHTETITALDKCPLLGLFATASEDGYIKVWNRHNQLVREMYFGEPLYGLCFANARGDLLLGFQNYICLIPLTNFFPQNYLELISHQEFKDDLREPPIPYNSKVKSWFDPTKLPTFSTNLTVRSQEKQDPDIDQGILEDIEDLSDSSDDGLSALNAPVRKNFRLPKSKLNIQEEKILKNLDKKRQSIEEPDLMQYMDFTDIFNDLYKAEESPQASDKEGAETDVEETPRSKKTKKEKRRKSMSSIPNIHLLTPFEQALLKRRPIIALDGYIPNSVIRKQLGYRPPTPPQVQKRHDVWRPRPVPKPLPPKEVEEEEVMDLYELARKYRFDAGESDNESEADEPINERPCNRGRRKRNKRVKKKVEDDWSIGSDEDEDDDDEIIDDFKEDDSGVDMADSLVGSQFSLLATGKPLKDQKPLVWGEPESSNKKSILTPWKKMNSMVRTTSNLSSTSSKRGYKPTSRRSTPSTPTKYEHPSILKHQHQNQHYVKSKAFEFGNVLAPHPKSGGPGSRERTKSFRLTNMVVDEDSTDVRFKEKEKKKVIQVNEMEVMHKLMKEDFFRDLKGTPSYESILQQLLTMLDTDDADLHGKVCNYILEIHNDVGISDVYLDRIINKLTNQLSGGNGTNTLIRKNGLSALSVIGKSRQDVVATILPRLIDSSTEIREEAAEALAQLTGVTNKTELWALMEDMGLQTSYNSKEDEEEALKALAMRLDVPYRPDSFADWIDGWMDDMQSPAMYDTEDLQLNDIEKAWDGRDKRWKPESLYLSESVSRASNRLKELSFISDKSLLEEDRLSFISYQSEAEDEEEEEIEEDQEMGFTSELSDIEENPLSTNDSPGHGQEGMQLCLGNQVLKISDKLSELLQDTDPVGIFSQVYPPGSEAHAKQMSIMQQILRDNPDFQLSDLEFDSDLSNLTQGKTQEEEEEEQEEEEKGVRGEDQVIGPGQGRNVEGLNKGVQVERSLEGMDPAEKSCRTVDGDGGNDSSAQSREEAEPGQFTPGTTSRAHREYRSELENLRESTDGQKSGTPRKHSRGRFDPRDPHLYKYYRDQHRRPGSGRPIGKLGKVFDKFGNLRDDVVDDDSLLTSPVDSEEPVMGATQAEDIATDSISVQDSGIGKDISETTSSRSSKGQHSMTHTERSSQGHRSKGRKRSKLSDWSRTQLSPVKSSSSHQKSTMSTPRFSRDWQKFFDTPTALERKRMNLVRRDFTEGKVKQHVPATITYISTDLPTLPGEAGLRLLSTVKVGEKVEGSRQEMRHQVEAIPGKLSSQTKNENHGQSQYGILSMQWITDIPVSNVPHTSTPRLHPRSESSTSQVTERSLDAYTVKSMGRNTSRLPRLAQKYSKTNVSSREKLRKDTEDDSFYLPSIPGAYSPDFVWEHPLPPPPPRESRTNVASIKKDHEEYCKYYNLIKRNMHKYTSNVPSLPKVDIKQAIPTSQLQKSLTKMSKLSRGPSLFFPRITLNQLISSS</sequence>
<dbReference type="PANTHER" id="PTHR45532">
    <property type="entry name" value="WD REPEAT-CONTAINING PROTEIN 97"/>
    <property type="match status" value="1"/>
</dbReference>
<feature type="region of interest" description="Disordered" evidence="2">
    <location>
        <begin position="1525"/>
        <end position="1678"/>
    </location>
</feature>
<feature type="compositionally biased region" description="Basic residues" evidence="2">
    <location>
        <begin position="847"/>
        <end position="858"/>
    </location>
</feature>
<evidence type="ECO:0000256" key="2">
    <source>
        <dbReference type="SAM" id="MobiDB-lite"/>
    </source>
</evidence>
<dbReference type="RefSeq" id="XP_022321444.1">
    <property type="nucleotide sequence ID" value="XM_022465736.1"/>
</dbReference>
<keyword evidence="1" id="KW-0853">WD repeat</keyword>
<organism evidence="3 4">
    <name type="scientific">Crassostrea virginica</name>
    <name type="common">Eastern oyster</name>
    <dbReference type="NCBI Taxonomy" id="6565"/>
    <lineage>
        <taxon>Eukaryota</taxon>
        <taxon>Metazoa</taxon>
        <taxon>Spiralia</taxon>
        <taxon>Lophotrochozoa</taxon>
        <taxon>Mollusca</taxon>
        <taxon>Bivalvia</taxon>
        <taxon>Autobranchia</taxon>
        <taxon>Pteriomorphia</taxon>
        <taxon>Ostreida</taxon>
        <taxon>Ostreoidea</taxon>
        <taxon>Ostreidae</taxon>
        <taxon>Crassostrea</taxon>
    </lineage>
</organism>